<evidence type="ECO:0000313" key="2">
    <source>
        <dbReference type="EMBL" id="OPC85357.1"/>
    </source>
</evidence>
<gene>
    <name evidence="2" type="ORF">B4N89_27910</name>
</gene>
<dbReference type="EMBL" id="MWQN01000001">
    <property type="protein sequence ID" value="OPC85357.1"/>
    <property type="molecule type" value="Genomic_DNA"/>
</dbReference>
<reference evidence="2 3" key="1">
    <citation type="submission" date="2017-03" db="EMBL/GenBank/DDBJ databases">
        <title>Draft genome sequence of Streptomyces scabrisporus NF3, endophyte isolated from Amphipterygium adstringens.</title>
        <authorList>
            <person name="Vazquez M."/>
            <person name="Ceapa C.D."/>
            <person name="Rodriguez Luna D."/>
            <person name="Sanchez Esquivel S."/>
        </authorList>
    </citation>
    <scope>NUCLEOTIDE SEQUENCE [LARGE SCALE GENOMIC DNA]</scope>
    <source>
        <strain evidence="2 3">NF3</strain>
    </source>
</reference>
<comment type="caution">
    <text evidence="2">The sequence shown here is derived from an EMBL/GenBank/DDBJ whole genome shotgun (WGS) entry which is preliminary data.</text>
</comment>
<proteinExistence type="predicted"/>
<feature type="compositionally biased region" description="Low complexity" evidence="1">
    <location>
        <begin position="114"/>
        <end position="124"/>
    </location>
</feature>
<name>A0A1T3P8C7_9ACTN</name>
<dbReference type="Proteomes" id="UP000190037">
    <property type="component" value="Unassembled WGS sequence"/>
</dbReference>
<evidence type="ECO:0000256" key="1">
    <source>
        <dbReference type="SAM" id="MobiDB-lite"/>
    </source>
</evidence>
<feature type="region of interest" description="Disordered" evidence="1">
    <location>
        <begin position="103"/>
        <end position="124"/>
    </location>
</feature>
<evidence type="ECO:0000313" key="3">
    <source>
        <dbReference type="Proteomes" id="UP000190037"/>
    </source>
</evidence>
<protein>
    <submittedName>
        <fullName evidence="2">Uncharacterized protein</fullName>
    </submittedName>
</protein>
<dbReference type="OrthoDB" id="4256099at2"/>
<organism evidence="2 3">
    <name type="scientific">Embleya scabrispora</name>
    <dbReference type="NCBI Taxonomy" id="159449"/>
    <lineage>
        <taxon>Bacteria</taxon>
        <taxon>Bacillati</taxon>
        <taxon>Actinomycetota</taxon>
        <taxon>Actinomycetes</taxon>
        <taxon>Kitasatosporales</taxon>
        <taxon>Streptomycetaceae</taxon>
        <taxon>Embleya</taxon>
    </lineage>
</organism>
<sequence length="124" mass="13488">MAREPVVAREASPEFRAQEIEALAPDGYVRADLAGEIDGETVVAEVMALMPGKWRASVMRLLRAGDFDGFMSAVLTADGYDAYLELDPNQDQFAAFVEDLSTKGGESVGKSSGRRGSATRMRRR</sequence>
<keyword evidence="3" id="KW-1185">Reference proteome</keyword>
<dbReference type="STRING" id="159449.B4N89_27910"/>
<accession>A0A1T3P8C7</accession>
<dbReference type="AlphaFoldDB" id="A0A1T3P8C7"/>